<dbReference type="EMBL" id="JBEWYP010000010">
    <property type="protein sequence ID" value="MET7030625.1"/>
    <property type="molecule type" value="Genomic_DNA"/>
</dbReference>
<evidence type="ECO:0000256" key="1">
    <source>
        <dbReference type="SAM" id="Phobius"/>
    </source>
</evidence>
<dbReference type="Proteomes" id="UP001549773">
    <property type="component" value="Unassembled WGS sequence"/>
</dbReference>
<sequence length="129" mass="14628">MVLLSKWVLILFGIFLIGVAFLMLLYPTKARATIRKAGSTPFINYMEISLRMVPAAALVLYADFSTYPMIFLVLGWFMLATSLVLYFVPRRLHHQYALKCASLLNPTVIRFISPLSLLFGIFIIYGTIS</sequence>
<protein>
    <recommendedName>
        <fullName evidence="4">DUF4271 domain-containing protein</fullName>
    </recommendedName>
</protein>
<evidence type="ECO:0008006" key="4">
    <source>
        <dbReference type="Google" id="ProtNLM"/>
    </source>
</evidence>
<organism evidence="2 3">
    <name type="scientific">Sediminicola luteus</name>
    <dbReference type="NCBI Taxonomy" id="319238"/>
    <lineage>
        <taxon>Bacteria</taxon>
        <taxon>Pseudomonadati</taxon>
        <taxon>Bacteroidota</taxon>
        <taxon>Flavobacteriia</taxon>
        <taxon>Flavobacteriales</taxon>
        <taxon>Flavobacteriaceae</taxon>
        <taxon>Sediminicola</taxon>
    </lineage>
</organism>
<keyword evidence="1" id="KW-0812">Transmembrane</keyword>
<accession>A0ABV2TZC0</accession>
<feature type="transmembrane region" description="Helical" evidence="1">
    <location>
        <begin position="6"/>
        <end position="26"/>
    </location>
</feature>
<name>A0ABV2TZC0_9FLAO</name>
<feature type="transmembrane region" description="Helical" evidence="1">
    <location>
        <begin position="67"/>
        <end position="88"/>
    </location>
</feature>
<evidence type="ECO:0000313" key="3">
    <source>
        <dbReference type="Proteomes" id="UP001549773"/>
    </source>
</evidence>
<keyword evidence="1" id="KW-1133">Transmembrane helix</keyword>
<dbReference type="RefSeq" id="WP_354619417.1">
    <property type="nucleotide sequence ID" value="NZ_JBEWYP010000010.1"/>
</dbReference>
<comment type="caution">
    <text evidence="2">The sequence shown here is derived from an EMBL/GenBank/DDBJ whole genome shotgun (WGS) entry which is preliminary data.</text>
</comment>
<evidence type="ECO:0000313" key="2">
    <source>
        <dbReference type="EMBL" id="MET7030625.1"/>
    </source>
</evidence>
<proteinExistence type="predicted"/>
<feature type="transmembrane region" description="Helical" evidence="1">
    <location>
        <begin position="108"/>
        <end position="128"/>
    </location>
</feature>
<keyword evidence="1" id="KW-0472">Membrane</keyword>
<keyword evidence="3" id="KW-1185">Reference proteome</keyword>
<reference evidence="2 3" key="1">
    <citation type="submission" date="2024-07" db="EMBL/GenBank/DDBJ databases">
        <title>The genome sequence of type strain Sediminicola luteus GDMCC 1.2596T.</title>
        <authorList>
            <person name="Liu Y."/>
        </authorList>
    </citation>
    <scope>NUCLEOTIDE SEQUENCE [LARGE SCALE GENOMIC DNA]</scope>
    <source>
        <strain evidence="2 3">GDMCC 1.2596</strain>
    </source>
</reference>
<gene>
    <name evidence="2" type="ORF">ABXZ32_14555</name>
</gene>